<dbReference type="Pfam" id="PF00593">
    <property type="entry name" value="TonB_dep_Rec_b-barrel"/>
    <property type="match status" value="1"/>
</dbReference>
<keyword evidence="9" id="KW-0472">Membrane</keyword>
<organism evidence="12">
    <name type="scientific">hydrothermal vent metagenome</name>
    <dbReference type="NCBI Taxonomy" id="652676"/>
    <lineage>
        <taxon>unclassified sequences</taxon>
        <taxon>metagenomes</taxon>
        <taxon>ecological metagenomes</taxon>
    </lineage>
</organism>
<keyword evidence="2" id="KW-0813">Transport</keyword>
<dbReference type="GO" id="GO:0015344">
    <property type="term" value="F:siderophore uptake transmembrane transporter activity"/>
    <property type="evidence" value="ECO:0007669"/>
    <property type="project" value="TreeGrafter"/>
</dbReference>
<dbReference type="SUPFAM" id="SSF56935">
    <property type="entry name" value="Porins"/>
    <property type="match status" value="1"/>
</dbReference>
<reference evidence="12" key="1">
    <citation type="submission" date="2018-06" db="EMBL/GenBank/DDBJ databases">
        <authorList>
            <person name="Zhirakovskaya E."/>
        </authorList>
    </citation>
    <scope>NUCLEOTIDE SEQUENCE</scope>
</reference>
<protein>
    <submittedName>
        <fullName evidence="12">TonB-dependent receptor</fullName>
    </submittedName>
</protein>
<feature type="domain" description="TonB-dependent receptor-like beta-barrel" evidence="11">
    <location>
        <begin position="35"/>
        <end position="389"/>
    </location>
</feature>
<dbReference type="InterPro" id="IPR039426">
    <property type="entry name" value="TonB-dep_rcpt-like"/>
</dbReference>
<name>A0A3B0UFS3_9ZZZZ</name>
<dbReference type="InterPro" id="IPR036942">
    <property type="entry name" value="Beta-barrel_TonB_sf"/>
</dbReference>
<proteinExistence type="predicted"/>
<keyword evidence="12" id="KW-0675">Receptor</keyword>
<keyword evidence="10" id="KW-0998">Cell outer membrane</keyword>
<dbReference type="AlphaFoldDB" id="A0A3B0UFS3"/>
<gene>
    <name evidence="12" type="ORF">MNBD_BACTEROID06-1636</name>
</gene>
<evidence type="ECO:0000256" key="9">
    <source>
        <dbReference type="ARBA" id="ARBA00023136"/>
    </source>
</evidence>
<dbReference type="PANTHER" id="PTHR32552:SF68">
    <property type="entry name" value="FERRICHROME OUTER MEMBRANE TRANSPORTER_PHAGE RECEPTOR"/>
    <property type="match status" value="1"/>
</dbReference>
<dbReference type="PROSITE" id="PS52016">
    <property type="entry name" value="TONB_DEPENDENT_REC_3"/>
    <property type="match status" value="1"/>
</dbReference>
<evidence type="ECO:0000256" key="3">
    <source>
        <dbReference type="ARBA" id="ARBA00022496"/>
    </source>
</evidence>
<evidence type="ECO:0000256" key="2">
    <source>
        <dbReference type="ARBA" id="ARBA00022448"/>
    </source>
</evidence>
<evidence type="ECO:0000256" key="8">
    <source>
        <dbReference type="ARBA" id="ARBA00023077"/>
    </source>
</evidence>
<evidence type="ECO:0000256" key="4">
    <source>
        <dbReference type="ARBA" id="ARBA00022692"/>
    </source>
</evidence>
<evidence type="ECO:0000256" key="7">
    <source>
        <dbReference type="ARBA" id="ARBA00023065"/>
    </source>
</evidence>
<accession>A0A3B0UFS3</accession>
<dbReference type="GO" id="GO:0009279">
    <property type="term" value="C:cell outer membrane"/>
    <property type="evidence" value="ECO:0007669"/>
    <property type="project" value="UniProtKB-SubCell"/>
</dbReference>
<evidence type="ECO:0000256" key="1">
    <source>
        <dbReference type="ARBA" id="ARBA00004571"/>
    </source>
</evidence>
<dbReference type="PANTHER" id="PTHR32552">
    <property type="entry name" value="FERRICHROME IRON RECEPTOR-RELATED"/>
    <property type="match status" value="1"/>
</dbReference>
<keyword evidence="3" id="KW-0410">Iron transport</keyword>
<evidence type="ECO:0000256" key="6">
    <source>
        <dbReference type="ARBA" id="ARBA00023004"/>
    </source>
</evidence>
<evidence type="ECO:0000313" key="12">
    <source>
        <dbReference type="EMBL" id="VAW27193.1"/>
    </source>
</evidence>
<comment type="subcellular location">
    <subcellularLocation>
        <location evidence="1">Cell outer membrane</location>
        <topology evidence="1">Multi-pass membrane protein</topology>
    </subcellularLocation>
</comment>
<dbReference type="InterPro" id="IPR000531">
    <property type="entry name" value="Beta-barrel_TonB"/>
</dbReference>
<keyword evidence="8" id="KW-0798">TonB box</keyword>
<keyword evidence="7" id="KW-0406">Ion transport</keyword>
<keyword evidence="5" id="KW-0732">Signal</keyword>
<evidence type="ECO:0000259" key="11">
    <source>
        <dbReference type="Pfam" id="PF00593"/>
    </source>
</evidence>
<sequence length="429" mass="48274">FKSELQHFWNKNSETKAIFIYRKNSIAQLPSYRIKDDYSPWGNPGGDRSLAHGESNENSFNSYGTIIHHQQKFDFLNSSVTAGFSLDYSPNTYKANYISINKTDDGIYDSYINHADSMLTDYEVDLTNVAGYIRADISPVNRLKLIAAVRYDGFNYDYRNNLGASAFSGAPDSKDKFHAITPKLGATYDFGKNSGMYANYSIGFAPPQVGELYRGVKVPTLEPADYTNTEIGGWVSLLKNMAYIDVAVYQMNGKNEIISVLMPDGSRENQNAGETEHKGIEYGLTIKPLRDFVFRFNGSNASHTFINYNENGNDYSDNEMAQAPSFIANSEIIYKPKFITGFRISFEWQHIDGYYMDAANTKEYKGHDILNIRVGYNLKGFEIWTNVLNATNQKYSTRASASSWGTSYSPGDPINVNIGLAYTFTGRNK</sequence>
<dbReference type="Gene3D" id="2.40.170.20">
    <property type="entry name" value="TonB-dependent receptor, beta-barrel domain"/>
    <property type="match status" value="1"/>
</dbReference>
<evidence type="ECO:0000256" key="10">
    <source>
        <dbReference type="ARBA" id="ARBA00023237"/>
    </source>
</evidence>
<evidence type="ECO:0000256" key="5">
    <source>
        <dbReference type="ARBA" id="ARBA00022729"/>
    </source>
</evidence>
<feature type="non-terminal residue" evidence="12">
    <location>
        <position position="1"/>
    </location>
</feature>
<dbReference type="EMBL" id="UOES01000195">
    <property type="protein sequence ID" value="VAW27193.1"/>
    <property type="molecule type" value="Genomic_DNA"/>
</dbReference>
<keyword evidence="6" id="KW-0408">Iron</keyword>
<keyword evidence="4" id="KW-0812">Transmembrane</keyword>